<feature type="domain" description="Doublecortin" evidence="15">
    <location>
        <begin position="48"/>
        <end position="135"/>
    </location>
</feature>
<dbReference type="Proteomes" id="UP000549394">
    <property type="component" value="Unassembled WGS sequence"/>
</dbReference>
<dbReference type="InterPro" id="IPR011009">
    <property type="entry name" value="Kinase-like_dom_sf"/>
</dbReference>
<feature type="domain" description="Protein kinase" evidence="14">
    <location>
        <begin position="351"/>
        <end position="608"/>
    </location>
</feature>
<keyword evidence="6" id="KW-0677">Repeat</keyword>
<dbReference type="GO" id="GO:0004674">
    <property type="term" value="F:protein serine/threonine kinase activity"/>
    <property type="evidence" value="ECO:0007669"/>
    <property type="project" value="UniProtKB-KW"/>
</dbReference>
<feature type="domain" description="Doublecortin" evidence="15">
    <location>
        <begin position="169"/>
        <end position="252"/>
    </location>
</feature>
<dbReference type="Gene3D" id="1.10.510.10">
    <property type="entry name" value="Transferase(Phosphotransferase) domain 1"/>
    <property type="match status" value="1"/>
</dbReference>
<feature type="region of interest" description="Disordered" evidence="13">
    <location>
        <begin position="298"/>
        <end position="327"/>
    </location>
</feature>
<evidence type="ECO:0000256" key="4">
    <source>
        <dbReference type="ARBA" id="ARBA00022553"/>
    </source>
</evidence>
<comment type="caution">
    <text evidence="16">The sequence shown here is derived from an EMBL/GenBank/DDBJ whole genome shotgun (WGS) entry which is preliminary data.</text>
</comment>
<dbReference type="InterPro" id="IPR000719">
    <property type="entry name" value="Prot_kinase_dom"/>
</dbReference>
<evidence type="ECO:0000256" key="2">
    <source>
        <dbReference type="ARBA" id="ARBA00012513"/>
    </source>
</evidence>
<dbReference type="AlphaFoldDB" id="A0A7I8VKB9"/>
<keyword evidence="17" id="KW-1185">Reference proteome</keyword>
<dbReference type="CDD" id="cd17069">
    <property type="entry name" value="DCX2"/>
    <property type="match status" value="1"/>
</dbReference>
<dbReference type="GO" id="GO:0005524">
    <property type="term" value="F:ATP binding"/>
    <property type="evidence" value="ECO:0007669"/>
    <property type="project" value="UniProtKB-UniRule"/>
</dbReference>
<dbReference type="CDD" id="cd16109">
    <property type="entry name" value="DCX1"/>
    <property type="match status" value="1"/>
</dbReference>
<dbReference type="InterPro" id="IPR008271">
    <property type="entry name" value="Ser/Thr_kinase_AS"/>
</dbReference>
<dbReference type="SMART" id="SM00537">
    <property type="entry name" value="DCX"/>
    <property type="match status" value="2"/>
</dbReference>
<comment type="catalytic activity">
    <reaction evidence="10">
        <text>L-threonyl-[protein] + ATP = O-phospho-L-threonyl-[protein] + ADP + H(+)</text>
        <dbReference type="Rhea" id="RHEA:46608"/>
        <dbReference type="Rhea" id="RHEA-COMP:11060"/>
        <dbReference type="Rhea" id="RHEA-COMP:11605"/>
        <dbReference type="ChEBI" id="CHEBI:15378"/>
        <dbReference type="ChEBI" id="CHEBI:30013"/>
        <dbReference type="ChEBI" id="CHEBI:30616"/>
        <dbReference type="ChEBI" id="CHEBI:61977"/>
        <dbReference type="ChEBI" id="CHEBI:456216"/>
        <dbReference type="EC" id="2.7.11.1"/>
    </reaction>
</comment>
<proteinExistence type="inferred from homology"/>
<evidence type="ECO:0000256" key="6">
    <source>
        <dbReference type="ARBA" id="ARBA00022737"/>
    </source>
</evidence>
<dbReference type="PROSITE" id="PS00107">
    <property type="entry name" value="PROTEIN_KINASE_ATP"/>
    <property type="match status" value="1"/>
</dbReference>
<dbReference type="Pfam" id="PF03607">
    <property type="entry name" value="DCX"/>
    <property type="match status" value="2"/>
</dbReference>
<dbReference type="EC" id="2.7.11.1" evidence="2"/>
<dbReference type="Gene3D" id="3.10.20.230">
    <property type="entry name" value="Doublecortin domain"/>
    <property type="match status" value="2"/>
</dbReference>
<evidence type="ECO:0000313" key="17">
    <source>
        <dbReference type="Proteomes" id="UP000549394"/>
    </source>
</evidence>
<keyword evidence="4" id="KW-0597">Phosphoprotein</keyword>
<evidence type="ECO:0000256" key="9">
    <source>
        <dbReference type="ARBA" id="ARBA00022840"/>
    </source>
</evidence>
<evidence type="ECO:0000256" key="8">
    <source>
        <dbReference type="ARBA" id="ARBA00022777"/>
    </source>
</evidence>
<dbReference type="PANTHER" id="PTHR24347">
    <property type="entry name" value="SERINE/THREONINE-PROTEIN KINASE"/>
    <property type="match status" value="1"/>
</dbReference>
<dbReference type="EMBL" id="CAJFCJ010000006">
    <property type="protein sequence ID" value="CAD5116707.1"/>
    <property type="molecule type" value="Genomic_DNA"/>
</dbReference>
<protein>
    <recommendedName>
        <fullName evidence="2">non-specific serine/threonine protein kinase</fullName>
        <ecNumber evidence="2">2.7.11.1</ecNumber>
    </recommendedName>
</protein>
<evidence type="ECO:0000259" key="15">
    <source>
        <dbReference type="PROSITE" id="PS50309"/>
    </source>
</evidence>
<evidence type="ECO:0000256" key="11">
    <source>
        <dbReference type="ARBA" id="ARBA00048679"/>
    </source>
</evidence>
<name>A0A7I8VKB9_9ANNE</name>
<dbReference type="FunFam" id="3.30.200.20:FF:000042">
    <property type="entry name" value="Aurora kinase A"/>
    <property type="match status" value="1"/>
</dbReference>
<dbReference type="InterPro" id="IPR036572">
    <property type="entry name" value="Doublecortin_dom_sf"/>
</dbReference>
<feature type="compositionally biased region" description="Basic and acidic residues" evidence="13">
    <location>
        <begin position="1"/>
        <end position="25"/>
    </location>
</feature>
<reference evidence="16 17" key="1">
    <citation type="submission" date="2020-08" db="EMBL/GenBank/DDBJ databases">
        <authorList>
            <person name="Hejnol A."/>
        </authorList>
    </citation>
    <scope>NUCLEOTIDE SEQUENCE [LARGE SCALE GENOMIC DNA]</scope>
</reference>
<dbReference type="InterPro" id="IPR017441">
    <property type="entry name" value="Protein_kinase_ATP_BS"/>
</dbReference>
<dbReference type="SUPFAM" id="SSF89837">
    <property type="entry name" value="Doublecortin (DC)"/>
    <property type="match status" value="2"/>
</dbReference>
<feature type="region of interest" description="Disordered" evidence="13">
    <location>
        <begin position="1"/>
        <end position="32"/>
    </location>
</feature>
<organism evidence="16 17">
    <name type="scientific">Dimorphilus gyrociliatus</name>
    <dbReference type="NCBI Taxonomy" id="2664684"/>
    <lineage>
        <taxon>Eukaryota</taxon>
        <taxon>Metazoa</taxon>
        <taxon>Spiralia</taxon>
        <taxon>Lophotrochozoa</taxon>
        <taxon>Annelida</taxon>
        <taxon>Polychaeta</taxon>
        <taxon>Polychaeta incertae sedis</taxon>
        <taxon>Dinophilidae</taxon>
        <taxon>Dimorphilus</taxon>
    </lineage>
</organism>
<keyword evidence="7 12" id="KW-0547">Nucleotide-binding</keyword>
<dbReference type="GO" id="GO:0035556">
    <property type="term" value="P:intracellular signal transduction"/>
    <property type="evidence" value="ECO:0007669"/>
    <property type="project" value="InterPro"/>
</dbReference>
<evidence type="ECO:0000259" key="14">
    <source>
        <dbReference type="PROSITE" id="PS50011"/>
    </source>
</evidence>
<dbReference type="PROSITE" id="PS50011">
    <property type="entry name" value="PROTEIN_KINASE_DOM"/>
    <property type="match status" value="1"/>
</dbReference>
<evidence type="ECO:0000256" key="7">
    <source>
        <dbReference type="ARBA" id="ARBA00022741"/>
    </source>
</evidence>
<evidence type="ECO:0000256" key="3">
    <source>
        <dbReference type="ARBA" id="ARBA00022527"/>
    </source>
</evidence>
<dbReference type="FunFam" id="1.10.510.10:FF:000066">
    <property type="entry name" value="Serine/threonine-protein kinase DCLK1 isoform 2"/>
    <property type="match status" value="1"/>
</dbReference>
<keyword evidence="3" id="KW-0723">Serine/threonine-protein kinase</keyword>
<keyword evidence="9 12" id="KW-0067">ATP-binding</keyword>
<dbReference type="PROSITE" id="PS00108">
    <property type="entry name" value="PROTEIN_KINASE_ST"/>
    <property type="match status" value="1"/>
</dbReference>
<comment type="catalytic activity">
    <reaction evidence="11">
        <text>L-seryl-[protein] + ATP = O-phospho-L-seryl-[protein] + ADP + H(+)</text>
        <dbReference type="Rhea" id="RHEA:17989"/>
        <dbReference type="Rhea" id="RHEA-COMP:9863"/>
        <dbReference type="Rhea" id="RHEA-COMP:11604"/>
        <dbReference type="ChEBI" id="CHEBI:15378"/>
        <dbReference type="ChEBI" id="CHEBI:29999"/>
        <dbReference type="ChEBI" id="CHEBI:30616"/>
        <dbReference type="ChEBI" id="CHEBI:83421"/>
        <dbReference type="ChEBI" id="CHEBI:456216"/>
        <dbReference type="EC" id="2.7.11.1"/>
    </reaction>
</comment>
<dbReference type="GO" id="GO:0007417">
    <property type="term" value="P:central nervous system development"/>
    <property type="evidence" value="ECO:0007669"/>
    <property type="project" value="UniProtKB-ARBA"/>
</dbReference>
<gene>
    <name evidence="16" type="ORF">DGYR_LOCUS5306</name>
</gene>
<accession>A0A7I8VKB9</accession>
<dbReference type="SMART" id="SM00220">
    <property type="entry name" value="S_TKc"/>
    <property type="match status" value="1"/>
</dbReference>
<evidence type="ECO:0000256" key="13">
    <source>
        <dbReference type="SAM" id="MobiDB-lite"/>
    </source>
</evidence>
<dbReference type="Pfam" id="PF00069">
    <property type="entry name" value="Pkinase"/>
    <property type="match status" value="1"/>
</dbReference>
<evidence type="ECO:0000256" key="12">
    <source>
        <dbReference type="PROSITE-ProRule" id="PRU10141"/>
    </source>
</evidence>
<evidence type="ECO:0000313" key="16">
    <source>
        <dbReference type="EMBL" id="CAD5116707.1"/>
    </source>
</evidence>
<keyword evidence="5" id="KW-0808">Transferase</keyword>
<dbReference type="FunFam" id="3.10.20.230:FF:000001">
    <property type="entry name" value="serine/threonine-protein kinase DCLK1 isoform X1"/>
    <property type="match status" value="1"/>
</dbReference>
<evidence type="ECO:0000256" key="1">
    <source>
        <dbReference type="ARBA" id="ARBA00005354"/>
    </source>
</evidence>
<comment type="similarity">
    <text evidence="1">Belongs to the protein kinase superfamily. CAMK Ser/Thr protein kinase family. CaMK subfamily.</text>
</comment>
<dbReference type="SUPFAM" id="SSF56112">
    <property type="entry name" value="Protein kinase-like (PK-like)"/>
    <property type="match status" value="1"/>
</dbReference>
<feature type="binding site" evidence="12">
    <location>
        <position position="380"/>
    </location>
    <ligand>
        <name>ATP</name>
        <dbReference type="ChEBI" id="CHEBI:30616"/>
    </ligand>
</feature>
<dbReference type="InterPro" id="IPR003533">
    <property type="entry name" value="Doublecortin_dom"/>
</dbReference>
<dbReference type="PROSITE" id="PS50309">
    <property type="entry name" value="DC"/>
    <property type="match status" value="2"/>
</dbReference>
<sequence>MQELEHFPSFEQRRSVARNERERSPAHSAHGSLIRSSLVKSQEKRMAKKVRFYRNGDKYFHGMVWAISVERFRTWESLLADLTRSPLGDKNVLPNGVRYIFSLDGERKILDLGQLREGESYVCSSTAIFKNVEYVSSSIPRKTNATPIKTRVNNGYDPDEEFRVNIKPKLITVIRNGSKPRRAVRVLLNKKTAHSLDQVLGDVNEAIRLDSGAVRKMYTLQGKQVTCLQDLFCEDSVFIAYGLEKYCLDDFDLDDKEVKFVSAYKTVRQRERVTLKSPKPSRRQIRSVADVIQTTTVPNRRPINGTNGVNGTNGTHGPNGTNGTNGHNRTNGFNHNNKVDEIPPQDLLFRYKIGKRIGQGNYAIVKECTDKKTTKLCALKIISKKACRGQESMLENEVNILRRIQHSNVVQLIDEFTTDKALYLISELITGGDLFDAISSAKKYTERDASGMLFNLCSALHYLHSHSIVHRDVKPENLFVNDLQDGTKIIKLGDFGLATEVKDKLYAVCGTPTYVAPEILDETGYGTKVDIWSAGVITYILLCGFPPFSSTTNSNEELFEKIMKGEFQFQSPYWDGISNSAKELITSMIDLNESKRYTAMNVLNHAWVLEDTAFNNDLNIKSKLNETIANYKMKPKNGADSIATVALDKKSCFFESPKHLKLTHYENGVQDEMF</sequence>
<evidence type="ECO:0000256" key="10">
    <source>
        <dbReference type="ARBA" id="ARBA00047899"/>
    </source>
</evidence>
<evidence type="ECO:0000256" key="5">
    <source>
        <dbReference type="ARBA" id="ARBA00022679"/>
    </source>
</evidence>
<dbReference type="OrthoDB" id="1738954at2759"/>
<feature type="compositionally biased region" description="Low complexity" evidence="13">
    <location>
        <begin position="304"/>
        <end position="327"/>
    </location>
</feature>
<keyword evidence="8" id="KW-0418">Kinase</keyword>